<feature type="compositionally biased region" description="Basic residues" evidence="1">
    <location>
        <begin position="73"/>
        <end position="82"/>
    </location>
</feature>
<dbReference type="AlphaFoldDB" id="A0A1D6LH31"/>
<evidence type="ECO:0000313" key="2">
    <source>
        <dbReference type="EMBL" id="AQK79194.1"/>
    </source>
</evidence>
<protein>
    <submittedName>
        <fullName evidence="2">Uncharacterized protein</fullName>
    </submittedName>
</protein>
<evidence type="ECO:0000256" key="1">
    <source>
        <dbReference type="SAM" id="MobiDB-lite"/>
    </source>
</evidence>
<dbReference type="EMBL" id="CM000782">
    <property type="protein sequence ID" value="AQK79194.1"/>
    <property type="molecule type" value="Genomic_DNA"/>
</dbReference>
<feature type="compositionally biased region" description="Basic and acidic residues" evidence="1">
    <location>
        <begin position="83"/>
        <end position="94"/>
    </location>
</feature>
<dbReference type="InParanoid" id="A0A1D6LH31"/>
<accession>A0A1D6LH31</accession>
<proteinExistence type="predicted"/>
<gene>
    <name evidence="2" type="ORF">ZEAMMB73_Zm00001d035541</name>
</gene>
<organism evidence="2">
    <name type="scientific">Zea mays</name>
    <name type="common">Maize</name>
    <dbReference type="NCBI Taxonomy" id="4577"/>
    <lineage>
        <taxon>Eukaryota</taxon>
        <taxon>Viridiplantae</taxon>
        <taxon>Streptophyta</taxon>
        <taxon>Embryophyta</taxon>
        <taxon>Tracheophyta</taxon>
        <taxon>Spermatophyta</taxon>
        <taxon>Magnoliopsida</taxon>
        <taxon>Liliopsida</taxon>
        <taxon>Poales</taxon>
        <taxon>Poaceae</taxon>
        <taxon>PACMAD clade</taxon>
        <taxon>Panicoideae</taxon>
        <taxon>Andropogonodae</taxon>
        <taxon>Andropogoneae</taxon>
        <taxon>Tripsacinae</taxon>
        <taxon>Zea</taxon>
    </lineage>
</organism>
<name>A0A1D6LH31_MAIZE</name>
<sequence length="94" mass="10679">MRKRMESVDDLIEEAKLRTVWWALCIFAVSYFLTQGRAGAEIWVEETWLRVGCVGDVAWAVCPGDRRGGAGPARRRGCRRSRRGDPDPDDLERA</sequence>
<dbReference type="STRING" id="4577.A0A1D6LH31"/>
<reference evidence="2" key="1">
    <citation type="submission" date="2015-12" db="EMBL/GenBank/DDBJ databases">
        <title>Update maize B73 reference genome by single molecule sequencing technologies.</title>
        <authorList>
            <consortium name="Maize Genome Sequencing Project"/>
            <person name="Ware D."/>
        </authorList>
    </citation>
    <scope>NUCLEOTIDE SEQUENCE</scope>
    <source>
        <tissue evidence="2">Seedling</tissue>
    </source>
</reference>
<feature type="region of interest" description="Disordered" evidence="1">
    <location>
        <begin position="65"/>
        <end position="94"/>
    </location>
</feature>